<dbReference type="GO" id="GO:0016209">
    <property type="term" value="F:antioxidant activity"/>
    <property type="evidence" value="ECO:0007669"/>
    <property type="project" value="InterPro"/>
</dbReference>
<name>A0A3A1R719_9BACI</name>
<dbReference type="RefSeq" id="WP_119545087.1">
    <property type="nucleotide sequence ID" value="NZ_QXIR01000001.1"/>
</dbReference>
<dbReference type="InterPro" id="IPR013766">
    <property type="entry name" value="Thioredoxin_domain"/>
</dbReference>
<proteinExistence type="predicted"/>
<evidence type="ECO:0000259" key="3">
    <source>
        <dbReference type="PROSITE" id="PS51352"/>
    </source>
</evidence>
<feature type="domain" description="Thioredoxin" evidence="3">
    <location>
        <begin position="54"/>
        <end position="195"/>
    </location>
</feature>
<dbReference type="PROSITE" id="PS00194">
    <property type="entry name" value="THIOREDOXIN_1"/>
    <property type="match status" value="1"/>
</dbReference>
<dbReference type="SUPFAM" id="SSF52833">
    <property type="entry name" value="Thioredoxin-like"/>
    <property type="match status" value="1"/>
</dbReference>
<dbReference type="InterPro" id="IPR036249">
    <property type="entry name" value="Thioredoxin-like_sf"/>
</dbReference>
<dbReference type="PROSITE" id="PS51352">
    <property type="entry name" value="THIOREDOXIN_2"/>
    <property type="match status" value="1"/>
</dbReference>
<keyword evidence="5" id="KW-1185">Reference proteome</keyword>
<reference evidence="4 5" key="1">
    <citation type="submission" date="2018-09" db="EMBL/GenBank/DDBJ databases">
        <title>Bacillus saliacetes sp. nov., isolated from Thai shrimp paste (Ka-pi).</title>
        <authorList>
            <person name="Daroonpunt R."/>
            <person name="Tanasupawat S."/>
            <person name="Yiamsombut S."/>
        </authorList>
    </citation>
    <scope>NUCLEOTIDE SEQUENCE [LARGE SCALE GENOMIC DNA]</scope>
    <source>
        <strain evidence="4 5">SKP7-4</strain>
    </source>
</reference>
<comment type="caution">
    <text evidence="4">The sequence shown here is derived from an EMBL/GenBank/DDBJ whole genome shotgun (WGS) entry which is preliminary data.</text>
</comment>
<keyword evidence="2" id="KW-0812">Transmembrane</keyword>
<dbReference type="InterPro" id="IPR000866">
    <property type="entry name" value="AhpC/TSA"/>
</dbReference>
<dbReference type="InterPro" id="IPR017937">
    <property type="entry name" value="Thioredoxin_CS"/>
</dbReference>
<dbReference type="EMBL" id="QXIR01000001">
    <property type="protein sequence ID" value="RIW39018.1"/>
    <property type="molecule type" value="Genomic_DNA"/>
</dbReference>
<feature type="transmembrane region" description="Helical" evidence="2">
    <location>
        <begin position="6"/>
        <end position="24"/>
    </location>
</feature>
<keyword evidence="1" id="KW-1015">Disulfide bond</keyword>
<protein>
    <submittedName>
        <fullName evidence="4">TlpA family protein disulfide reductase</fullName>
    </submittedName>
</protein>
<keyword evidence="2" id="KW-0472">Membrane</keyword>
<dbReference type="Gene3D" id="3.40.30.10">
    <property type="entry name" value="Glutaredoxin"/>
    <property type="match status" value="1"/>
</dbReference>
<dbReference type="AlphaFoldDB" id="A0A3A1R719"/>
<dbReference type="PANTHER" id="PTHR42852">
    <property type="entry name" value="THIOL:DISULFIDE INTERCHANGE PROTEIN DSBE"/>
    <property type="match status" value="1"/>
</dbReference>
<evidence type="ECO:0000256" key="2">
    <source>
        <dbReference type="SAM" id="Phobius"/>
    </source>
</evidence>
<dbReference type="Pfam" id="PF00578">
    <property type="entry name" value="AhpC-TSA"/>
    <property type="match status" value="1"/>
</dbReference>
<dbReference type="CDD" id="cd02966">
    <property type="entry name" value="TlpA_like_family"/>
    <property type="match status" value="1"/>
</dbReference>
<dbReference type="PANTHER" id="PTHR42852:SF13">
    <property type="entry name" value="PROTEIN DIPZ"/>
    <property type="match status" value="1"/>
</dbReference>
<sequence>MSKKILGIGLVAVLVGLFIGNIIMNQSSKKEMEKQVAEELQESGLDVEFGSEGPGKGDAAPDFTLTTLEGKEVSLSDYKGKKVILNFWATWCPPCQAEMPHMQEYYEKYREEANIEMLAVNLTTIDEGRPAIEKFAKEYGLSFPIPLDEEGTQGTIYQAQTIPTSYMIDTEGRIQHKILGPMNKEMMIQLVESMD</sequence>
<keyword evidence="2" id="KW-1133">Transmembrane helix</keyword>
<dbReference type="InterPro" id="IPR050553">
    <property type="entry name" value="Thioredoxin_ResA/DsbE_sf"/>
</dbReference>
<evidence type="ECO:0000256" key="1">
    <source>
        <dbReference type="ARBA" id="ARBA00023157"/>
    </source>
</evidence>
<gene>
    <name evidence="4" type="ORF">D3H55_01305</name>
</gene>
<evidence type="ECO:0000313" key="5">
    <source>
        <dbReference type="Proteomes" id="UP000265801"/>
    </source>
</evidence>
<dbReference type="OrthoDB" id="25753at2"/>
<accession>A0A3A1R719</accession>
<dbReference type="GO" id="GO:0016491">
    <property type="term" value="F:oxidoreductase activity"/>
    <property type="evidence" value="ECO:0007669"/>
    <property type="project" value="InterPro"/>
</dbReference>
<dbReference type="Proteomes" id="UP000265801">
    <property type="component" value="Unassembled WGS sequence"/>
</dbReference>
<evidence type="ECO:0000313" key="4">
    <source>
        <dbReference type="EMBL" id="RIW39018.1"/>
    </source>
</evidence>
<organism evidence="4 5">
    <name type="scientific">Bacillus salacetis</name>
    <dbReference type="NCBI Taxonomy" id="2315464"/>
    <lineage>
        <taxon>Bacteria</taxon>
        <taxon>Bacillati</taxon>
        <taxon>Bacillota</taxon>
        <taxon>Bacilli</taxon>
        <taxon>Bacillales</taxon>
        <taxon>Bacillaceae</taxon>
        <taxon>Bacillus</taxon>
    </lineage>
</organism>